<gene>
    <name evidence="7" type="ORF">NPRO_07370</name>
</gene>
<comment type="similarity">
    <text evidence="2">Belongs to the CcmB/CycW/HelB family.</text>
</comment>
<dbReference type="EMBL" id="AP021858">
    <property type="protein sequence ID" value="BBO23142.1"/>
    <property type="molecule type" value="Genomic_DNA"/>
</dbReference>
<dbReference type="GO" id="GO:0015232">
    <property type="term" value="F:heme transmembrane transporter activity"/>
    <property type="evidence" value="ECO:0007669"/>
    <property type="project" value="InterPro"/>
</dbReference>
<comment type="subcellular location">
    <subcellularLocation>
        <location evidence="1">Membrane</location>
        <topology evidence="1">Multi-pass membrane protein</topology>
    </subcellularLocation>
</comment>
<evidence type="ECO:0000256" key="1">
    <source>
        <dbReference type="ARBA" id="ARBA00004141"/>
    </source>
</evidence>
<dbReference type="KEGG" id="npy:NPRO_07370"/>
<evidence type="ECO:0008006" key="9">
    <source>
        <dbReference type="Google" id="ProtNLM"/>
    </source>
</evidence>
<feature type="transmembrane region" description="Helical" evidence="6">
    <location>
        <begin position="57"/>
        <end position="76"/>
    </location>
</feature>
<evidence type="ECO:0000256" key="6">
    <source>
        <dbReference type="SAM" id="Phobius"/>
    </source>
</evidence>
<evidence type="ECO:0000256" key="3">
    <source>
        <dbReference type="ARBA" id="ARBA00022692"/>
    </source>
</evidence>
<feature type="transmembrane region" description="Helical" evidence="6">
    <location>
        <begin position="162"/>
        <end position="184"/>
    </location>
</feature>
<proteinExistence type="inferred from homology"/>
<evidence type="ECO:0000256" key="2">
    <source>
        <dbReference type="ARBA" id="ARBA00010544"/>
    </source>
</evidence>
<dbReference type="GO" id="GO:0016020">
    <property type="term" value="C:membrane"/>
    <property type="evidence" value="ECO:0007669"/>
    <property type="project" value="UniProtKB-SubCell"/>
</dbReference>
<feature type="transmembrane region" description="Helical" evidence="6">
    <location>
        <begin position="97"/>
        <end position="125"/>
    </location>
</feature>
<feature type="transmembrane region" description="Helical" evidence="6">
    <location>
        <begin position="131"/>
        <end position="155"/>
    </location>
</feature>
<organism evidence="7 8">
    <name type="scientific">Candidatus Nitrosymbiomonas proteolyticus</name>
    <dbReference type="NCBI Taxonomy" id="2608984"/>
    <lineage>
        <taxon>Bacteria</taxon>
        <taxon>Bacillati</taxon>
        <taxon>Armatimonadota</taxon>
        <taxon>Armatimonadota incertae sedis</taxon>
        <taxon>Candidatus Nitrosymbiomonas</taxon>
    </lineage>
</organism>
<dbReference type="InterPro" id="IPR003544">
    <property type="entry name" value="Cyt_c_biogenesis_CcmB"/>
</dbReference>
<feature type="transmembrane region" description="Helical" evidence="6">
    <location>
        <begin position="25"/>
        <end position="45"/>
    </location>
</feature>
<evidence type="ECO:0000313" key="8">
    <source>
        <dbReference type="Proteomes" id="UP000662873"/>
    </source>
</evidence>
<dbReference type="Pfam" id="PF03379">
    <property type="entry name" value="CcmB"/>
    <property type="match status" value="1"/>
</dbReference>
<evidence type="ECO:0000313" key="7">
    <source>
        <dbReference type="EMBL" id="BBO23142.1"/>
    </source>
</evidence>
<name>A0A809RTR5_9BACT</name>
<evidence type="ECO:0000256" key="5">
    <source>
        <dbReference type="ARBA" id="ARBA00023136"/>
    </source>
</evidence>
<reference evidence="7" key="1">
    <citation type="journal article" name="DNA Res.">
        <title>The physiological potential of anammox bacteria as revealed by their core genome structure.</title>
        <authorList>
            <person name="Okubo T."/>
            <person name="Toyoda A."/>
            <person name="Fukuhara K."/>
            <person name="Uchiyama I."/>
            <person name="Harigaya Y."/>
            <person name="Kuroiwa M."/>
            <person name="Suzuki T."/>
            <person name="Murakami Y."/>
            <person name="Suwa Y."/>
            <person name="Takami H."/>
        </authorList>
    </citation>
    <scope>NUCLEOTIDE SEQUENCE</scope>
    <source>
        <strain evidence="7">317325-2</strain>
    </source>
</reference>
<dbReference type="GO" id="GO:0017004">
    <property type="term" value="P:cytochrome complex assembly"/>
    <property type="evidence" value="ECO:0007669"/>
    <property type="project" value="InterPro"/>
</dbReference>
<keyword evidence="4 6" id="KW-1133">Transmembrane helix</keyword>
<sequence>MNSSWRTEILAVLRKEAQVEWRTRSGLMTAGLFGLAATAATTFAAMTEKLTPGVISALLWITLLFAATVWLPRAFLVESEQGTTDLLRLLVRPHALFWGKALFNLVSMSIGALGLAALLLLLVGAVPTQPFLFLVCLVSGIAALSGTMTLCGALAVDAGNRFLLAGAISVPLLIPLLAIAVAGTGASFEVAASAQAVVSAVGLVCYAVATFALGPHIFAAVWKI</sequence>
<evidence type="ECO:0000256" key="4">
    <source>
        <dbReference type="ARBA" id="ARBA00022989"/>
    </source>
</evidence>
<dbReference type="Proteomes" id="UP000662873">
    <property type="component" value="Chromosome"/>
</dbReference>
<accession>A0A809RTR5</accession>
<keyword evidence="3 6" id="KW-0812">Transmembrane</keyword>
<dbReference type="AlphaFoldDB" id="A0A809RTR5"/>
<protein>
    <recommendedName>
        <fullName evidence="9">Heme ABC transporter permease CcmB</fullName>
    </recommendedName>
</protein>
<feature type="transmembrane region" description="Helical" evidence="6">
    <location>
        <begin position="196"/>
        <end position="222"/>
    </location>
</feature>
<keyword evidence="5 6" id="KW-0472">Membrane</keyword>